<evidence type="ECO:0000313" key="2">
    <source>
        <dbReference type="EMBL" id="KKM92040.1"/>
    </source>
</evidence>
<dbReference type="InterPro" id="IPR036844">
    <property type="entry name" value="Hint_dom_sf"/>
</dbReference>
<reference evidence="2" key="1">
    <citation type="journal article" date="2015" name="Nature">
        <title>Complex archaea that bridge the gap between prokaryotes and eukaryotes.</title>
        <authorList>
            <person name="Spang A."/>
            <person name="Saw J.H."/>
            <person name="Jorgensen S.L."/>
            <person name="Zaremba-Niedzwiedzka K."/>
            <person name="Martijn J."/>
            <person name="Lind A.E."/>
            <person name="van Eijk R."/>
            <person name="Schleper C."/>
            <person name="Guy L."/>
            <person name="Ettema T.J."/>
        </authorList>
    </citation>
    <scope>NUCLEOTIDE SEQUENCE</scope>
</reference>
<dbReference type="Gene3D" id="3.10.28.10">
    <property type="entry name" value="Homing endonucleases"/>
    <property type="match status" value="1"/>
</dbReference>
<dbReference type="AlphaFoldDB" id="A0A0F9NT64"/>
<comment type="caution">
    <text evidence="2">The sequence shown here is derived from an EMBL/GenBank/DDBJ whole genome shotgun (WGS) entry which is preliminary data.</text>
</comment>
<accession>A0A0F9NT64</accession>
<dbReference type="PANTHER" id="PTHR41287:SF1">
    <property type="entry name" value="PROTEIN YMFN"/>
    <property type="match status" value="1"/>
</dbReference>
<gene>
    <name evidence="2" type="ORF">LCGC14_1222480</name>
</gene>
<dbReference type="PROSITE" id="PS50819">
    <property type="entry name" value="INTEIN_ENDONUCLEASE"/>
    <property type="match status" value="1"/>
</dbReference>
<dbReference type="Pfam" id="PF20441">
    <property type="entry name" value="TerL_nuclease"/>
    <property type="match status" value="1"/>
</dbReference>
<dbReference type="SUPFAM" id="SSF51294">
    <property type="entry name" value="Hedgehog/intein (Hint) domain"/>
    <property type="match status" value="1"/>
</dbReference>
<name>A0A0F9NT64_9ZZZZ</name>
<feature type="domain" description="DOD-type homing endonuclease" evidence="1">
    <location>
        <begin position="240"/>
        <end position="373"/>
    </location>
</feature>
<protein>
    <recommendedName>
        <fullName evidence="1">DOD-type homing endonuclease domain-containing protein</fullName>
    </recommendedName>
</protein>
<dbReference type="InterPro" id="IPR003587">
    <property type="entry name" value="Hint_dom_N"/>
</dbReference>
<dbReference type="InterPro" id="IPR005021">
    <property type="entry name" value="Terminase_largesu-like"/>
</dbReference>
<dbReference type="SUPFAM" id="SSF55608">
    <property type="entry name" value="Homing endonucleases"/>
    <property type="match status" value="1"/>
</dbReference>
<dbReference type="GO" id="GO:0004519">
    <property type="term" value="F:endonuclease activity"/>
    <property type="evidence" value="ECO:0007669"/>
    <property type="project" value="InterPro"/>
</dbReference>
<sequence length="914" mass="102255">MATVLSYDLQKIIRGIPGYDPFAQAGDCWFDEETAAFAIDFIQTQCSFTKGTRDGEPLAGQPFLLELWQKAIIANLFGWKRPDGLRRYRECLLFVARKNGKALALDTPIATPGGWTTMGKLSVGDELFDESGCVCRVVGATDVMTGHDCYRVRFSDGSTIVADADHLWKTKARQNGKSRWPSKWTEREHANLRTTREIKETLYVMYPSHELSGKTEHNHAIPVGGAIELPKADLPIPPYVLGAWLGDGTNANAGLTCSYSDQEIIKEIVACGVTVKEWKSSNKNSGLFLLGSGGRTQVARNNCLQASLRSLNLLRNKHIPLIYLRASREQRHALLQGLIDTDGSVSRAGQVEFCNVNERLYLDTLALLRTLGYKPTFIIDRARLNGKDCGPRYRIQFWAYNDRPCCRLTRKANRLKPPPASLTRSSTRKITAVDPVESVPVRCIQVDSPFGMFLAGEAMIPTHNSELAAAIIVLMMYSAAGLLECLPAESGAEIYGAAGKRDQTRFIFDPVKKMILQNPNLKALAEIFAHSIVVGDASYKKISSEATTEHGGSTFLGVIDELHAQPNPELVDVISTSMASREQPLLLHVTTSDYERDGSVCNTKHDYAVSVRDGLVEDPAFLPIIYEASKEDDWTNEEVWKRANPNWGVSVRPDHIARECKRAQQEPTYENEFKRLHLNIRTEQAVRWMPMDKWDACNAPLDMELLKGRACWAGLDLASIDDMASLVLAFEVESEYWLLPFYWCPEDTVAKRGNMRTTYQAWANQGSLNLTPEARINYDWIRQQINELAKEYRIEGIGYDPYNAEQLRVQLQDEDGITMIELRQGFKSMNEPMKAFMRLVLGGQLRHGGHKVLRWNASNIVVMPDASDNHRPLKNKSTGKIDGIVAAIMAIGLSLLQPIVPPSIYETRGVRVLG</sequence>
<dbReference type="InterPro" id="IPR004042">
    <property type="entry name" value="Intein_endonuc_central"/>
</dbReference>
<dbReference type="InterPro" id="IPR027434">
    <property type="entry name" value="Homing_endonucl"/>
</dbReference>
<dbReference type="Gene3D" id="3.40.50.300">
    <property type="entry name" value="P-loop containing nucleotide triphosphate hydrolases"/>
    <property type="match status" value="1"/>
</dbReference>
<dbReference type="InterPro" id="IPR004860">
    <property type="entry name" value="LAGLIDADG_dom"/>
</dbReference>
<proteinExistence type="predicted"/>
<dbReference type="EMBL" id="LAZR01006449">
    <property type="protein sequence ID" value="KKM92040.1"/>
    <property type="molecule type" value="Genomic_DNA"/>
</dbReference>
<dbReference type="InterPro" id="IPR046462">
    <property type="entry name" value="TerL_nuclease"/>
</dbReference>
<dbReference type="InterPro" id="IPR046461">
    <property type="entry name" value="TerL_ATPase"/>
</dbReference>
<dbReference type="PANTHER" id="PTHR41287">
    <property type="match status" value="1"/>
</dbReference>
<organism evidence="2">
    <name type="scientific">marine sediment metagenome</name>
    <dbReference type="NCBI Taxonomy" id="412755"/>
    <lineage>
        <taxon>unclassified sequences</taxon>
        <taxon>metagenomes</taxon>
        <taxon>ecological metagenomes</taxon>
    </lineage>
</organism>
<evidence type="ECO:0000259" key="1">
    <source>
        <dbReference type="PROSITE" id="PS50819"/>
    </source>
</evidence>
<dbReference type="Pfam" id="PF03354">
    <property type="entry name" value="TerL_ATPase"/>
    <property type="match status" value="1"/>
</dbReference>
<dbReference type="InterPro" id="IPR027417">
    <property type="entry name" value="P-loop_NTPase"/>
</dbReference>
<dbReference type="Pfam" id="PF14528">
    <property type="entry name" value="LAGLIDADG_3"/>
    <property type="match status" value="1"/>
</dbReference>
<dbReference type="SMART" id="SM00306">
    <property type="entry name" value="HintN"/>
    <property type="match status" value="1"/>
</dbReference>